<dbReference type="InterPro" id="IPR007577">
    <property type="entry name" value="GlycoTrfase_DXD_sugar-bd_CS"/>
</dbReference>
<dbReference type="RefSeq" id="WP_164656961.1">
    <property type="nucleotide sequence ID" value="NZ_JAAIJR010000228.1"/>
</dbReference>
<reference evidence="3" key="1">
    <citation type="journal article" date="2020" name="Microbiol. Resour. Announc.">
        <title>Draft Genome Sequences of Thiorhodococcus mannitoliphagus and Thiorhodococcus minor, Purple Sulfur Photosynthetic Bacteria in the Gammaproteobacterial Family Chromatiaceae.</title>
        <authorList>
            <person name="Aviles F.A."/>
            <person name="Meyer T.E."/>
            <person name="Kyndt J.A."/>
        </authorList>
    </citation>
    <scope>NUCLEOTIDE SEQUENCE [LARGE SCALE GENOMIC DNA]</scope>
    <source>
        <strain evidence="3">DSM 18266</strain>
    </source>
</reference>
<keyword evidence="3" id="KW-1185">Reference proteome</keyword>
<evidence type="ECO:0000256" key="1">
    <source>
        <dbReference type="SAM" id="MobiDB-lite"/>
    </source>
</evidence>
<gene>
    <name evidence="2" type="ORF">G3480_25165</name>
</gene>
<dbReference type="InterPro" id="IPR039367">
    <property type="entry name" value="Och1-like"/>
</dbReference>
<feature type="compositionally biased region" description="Polar residues" evidence="1">
    <location>
        <begin position="401"/>
        <end position="418"/>
    </location>
</feature>
<dbReference type="SUPFAM" id="SSF53448">
    <property type="entry name" value="Nucleotide-diphospho-sugar transferases"/>
    <property type="match status" value="1"/>
</dbReference>
<dbReference type="PANTHER" id="PTHR31834">
    <property type="entry name" value="INITIATION-SPECIFIC ALPHA-1,6-MANNOSYLTRANSFERASE"/>
    <property type="match status" value="1"/>
</dbReference>
<dbReference type="Gene3D" id="3.90.550.20">
    <property type="match status" value="1"/>
</dbReference>
<organism evidence="2 3">
    <name type="scientific">Thiorhodococcus mannitoliphagus</name>
    <dbReference type="NCBI Taxonomy" id="329406"/>
    <lineage>
        <taxon>Bacteria</taxon>
        <taxon>Pseudomonadati</taxon>
        <taxon>Pseudomonadota</taxon>
        <taxon>Gammaproteobacteria</taxon>
        <taxon>Chromatiales</taxon>
        <taxon>Chromatiaceae</taxon>
        <taxon>Thiorhodococcus</taxon>
    </lineage>
</organism>
<evidence type="ECO:0000313" key="3">
    <source>
        <dbReference type="Proteomes" id="UP000471640"/>
    </source>
</evidence>
<dbReference type="InterPro" id="IPR029044">
    <property type="entry name" value="Nucleotide-diphossugar_trans"/>
</dbReference>
<protein>
    <recommendedName>
        <fullName evidence="4">Glycosyltransferase</fullName>
    </recommendedName>
</protein>
<proteinExistence type="predicted"/>
<dbReference type="Proteomes" id="UP000471640">
    <property type="component" value="Unassembled WGS sequence"/>
</dbReference>
<evidence type="ECO:0000313" key="2">
    <source>
        <dbReference type="EMBL" id="NEX23531.1"/>
    </source>
</evidence>
<dbReference type="PANTHER" id="PTHR31834:SF1">
    <property type="entry name" value="INITIATION-SPECIFIC ALPHA-1,6-MANNOSYLTRANSFERASE"/>
    <property type="match status" value="1"/>
</dbReference>
<dbReference type="AlphaFoldDB" id="A0A6P1E2F7"/>
<dbReference type="Pfam" id="PF04488">
    <property type="entry name" value="Gly_transf_sug"/>
    <property type="match status" value="1"/>
</dbReference>
<dbReference type="GO" id="GO:0006487">
    <property type="term" value="P:protein N-linked glycosylation"/>
    <property type="evidence" value="ECO:0007669"/>
    <property type="project" value="TreeGrafter"/>
</dbReference>
<evidence type="ECO:0008006" key="4">
    <source>
        <dbReference type="Google" id="ProtNLM"/>
    </source>
</evidence>
<dbReference type="EMBL" id="JAAIJR010000228">
    <property type="protein sequence ID" value="NEX23531.1"/>
    <property type="molecule type" value="Genomic_DNA"/>
</dbReference>
<comment type="caution">
    <text evidence="2">The sequence shown here is derived from an EMBL/GenBank/DDBJ whole genome shotgun (WGS) entry which is preliminary data.</text>
</comment>
<feature type="region of interest" description="Disordered" evidence="1">
    <location>
        <begin position="396"/>
        <end position="418"/>
    </location>
</feature>
<sequence>MMGIFWGTERFGRQETDADINDGGKHFVLVTAHFTVLEQSESGALAHSFIQDAQLNLLFDKYGKPRSRASSQVAKKLKRLNKAGDSYIIIKRRFFWKKYYISADTHNGFTICRELNSLARYRLLSVDTVLAIKTKKARPNAISQSRAPAISRIIHQTYWTNGVPDILKDNVERLKTLNPSWVYRYWNDKEIVCFINEVFGWDVLRRYLSINAQYGAARADLFRYLCIFYYGGVYLDIKSTVRFPLDEIIKDDDEYILSYWNNEPGDRYAGFGLHPELDFSPHGELQQWHVIAAPRHPLLRQVIEGVLDNIACYRFDANGRGKPGVLRTTGPIAYTRAIYPHISEHNCRFISAESSGIEYRVIDDHHSYLGGRWHYSEQTAPIVMSDASMKGHGPILGNEGIPQTQGAETTPWTSRLTD</sequence>
<reference evidence="2 3" key="2">
    <citation type="submission" date="2020-02" db="EMBL/GenBank/DDBJ databases">
        <title>Genome sequences of Thiorhodococcus mannitoliphagus and Thiorhodococcus minor, purple sulfur photosynthetic bacteria in the gammaproteobacterial family, Chromatiaceae.</title>
        <authorList>
            <person name="Aviles F.A."/>
            <person name="Meyer T.E."/>
            <person name="Kyndt J.A."/>
        </authorList>
    </citation>
    <scope>NUCLEOTIDE SEQUENCE [LARGE SCALE GENOMIC DNA]</scope>
    <source>
        <strain evidence="2 3">DSM 18266</strain>
    </source>
</reference>
<accession>A0A6P1E2F7</accession>
<name>A0A6P1E2F7_9GAMM</name>
<dbReference type="GO" id="GO:0000009">
    <property type="term" value="F:alpha-1,6-mannosyltransferase activity"/>
    <property type="evidence" value="ECO:0007669"/>
    <property type="project" value="InterPro"/>
</dbReference>